<gene>
    <name evidence="2" type="ORF">MCOL2_18799</name>
</gene>
<evidence type="ECO:0000313" key="2">
    <source>
        <dbReference type="EMBL" id="EUJ46706.1"/>
    </source>
</evidence>
<sequence length="66" mass="7631">MKKFLFVLLLLPILLISLVKVNTAEATDWANVTWDVMGDSLTDPNNILATKKYYDYIQEDLQIKKN</sequence>
<accession>W7DGT6</accession>
<reference evidence="2 3" key="1">
    <citation type="submission" date="2012-12" db="EMBL/GenBank/DDBJ databases">
        <title>Novel taxa of Listeriaceae from agricultural environments in the United States.</title>
        <authorList>
            <person name="den Bakker H.C."/>
            <person name="Allred A."/>
            <person name="Warchocki S."/>
            <person name="Wright E.M."/>
            <person name="Burrell A."/>
            <person name="Nightingale K.K."/>
            <person name="Kephart D."/>
            <person name="Wiedmann M."/>
        </authorList>
    </citation>
    <scope>NUCLEOTIDE SEQUENCE [LARGE SCALE GENOMIC DNA]</scope>
    <source>
        <strain evidence="2 3">FSL S10-1203</strain>
    </source>
</reference>
<dbReference type="InterPro" id="IPR036514">
    <property type="entry name" value="SGNH_hydro_sf"/>
</dbReference>
<name>W7DGT6_9LIST</name>
<dbReference type="PATRIC" id="fig|1265822.4.peg.3834"/>
<dbReference type="RefSeq" id="WP_254260262.1">
    <property type="nucleotide sequence ID" value="NZ_AODM01000074.1"/>
</dbReference>
<proteinExistence type="predicted"/>
<evidence type="ECO:0000313" key="3">
    <source>
        <dbReference type="Proteomes" id="UP000019241"/>
    </source>
</evidence>
<dbReference type="Proteomes" id="UP000019241">
    <property type="component" value="Unassembled WGS sequence"/>
</dbReference>
<organism evidence="2 3">
    <name type="scientific">Listeria fleischmannii FSL S10-1203</name>
    <dbReference type="NCBI Taxonomy" id="1265822"/>
    <lineage>
        <taxon>Bacteria</taxon>
        <taxon>Bacillati</taxon>
        <taxon>Bacillota</taxon>
        <taxon>Bacilli</taxon>
        <taxon>Bacillales</taxon>
        <taxon>Listeriaceae</taxon>
        <taxon>Listeria</taxon>
    </lineage>
</organism>
<comment type="caution">
    <text evidence="2">The sequence shown here is derived from an EMBL/GenBank/DDBJ whole genome shotgun (WGS) entry which is preliminary data.</text>
</comment>
<feature type="signal peptide" evidence="1">
    <location>
        <begin position="1"/>
        <end position="26"/>
    </location>
</feature>
<protein>
    <submittedName>
        <fullName evidence="2">Uncharacterized protein</fullName>
    </submittedName>
</protein>
<dbReference type="EMBL" id="AODM01000074">
    <property type="protein sequence ID" value="EUJ46706.1"/>
    <property type="molecule type" value="Genomic_DNA"/>
</dbReference>
<dbReference type="Gene3D" id="3.40.50.1110">
    <property type="entry name" value="SGNH hydrolase"/>
    <property type="match status" value="1"/>
</dbReference>
<evidence type="ECO:0000256" key="1">
    <source>
        <dbReference type="SAM" id="SignalP"/>
    </source>
</evidence>
<dbReference type="AlphaFoldDB" id="W7DGT6"/>
<feature type="chain" id="PRO_5004890495" evidence="1">
    <location>
        <begin position="27"/>
        <end position="66"/>
    </location>
</feature>
<keyword evidence="1" id="KW-0732">Signal</keyword>